<protein>
    <submittedName>
        <fullName evidence="1">Uncharacterized protein</fullName>
    </submittedName>
</protein>
<sequence>MITPELAHPGLSLLLPEHLYRLHYITSLFACQADFNLPLNAAKALDF</sequence>
<dbReference type="EMBL" id="PP511791">
    <property type="protein sequence ID" value="XCD07537.1"/>
    <property type="molecule type" value="Genomic_DNA"/>
</dbReference>
<reference evidence="1" key="1">
    <citation type="submission" date="2024-03" db="EMBL/GenBank/DDBJ databases">
        <title>Diverse circular DNA viruses in blood, oral, and fecal samples of captive lemurs.</title>
        <authorList>
            <person name="Paietta E.N."/>
            <person name="Kraberger S."/>
            <person name="Lund M.C."/>
            <person name="Custer J.M."/>
            <person name="Vargas K.M."/>
            <person name="Ehmke E.E."/>
            <person name="Yoder A.D."/>
            <person name="Varsani A."/>
        </authorList>
    </citation>
    <scope>NUCLEOTIDE SEQUENCE</scope>
    <source>
        <strain evidence="1">Duke_28FS_1</strain>
    </source>
</reference>
<name>A0AAU8B5E9_9CAUD</name>
<organism evidence="1">
    <name type="scientific">Dulem virus 39</name>
    <dbReference type="NCBI Taxonomy" id="3145757"/>
    <lineage>
        <taxon>Viruses</taxon>
        <taxon>Duplodnaviria</taxon>
        <taxon>Heunggongvirae</taxon>
        <taxon>Uroviricota</taxon>
        <taxon>Caudoviricetes</taxon>
    </lineage>
</organism>
<accession>A0AAU8B5E9</accession>
<evidence type="ECO:0000313" key="1">
    <source>
        <dbReference type="EMBL" id="XCD07537.1"/>
    </source>
</evidence>
<proteinExistence type="predicted"/>